<keyword evidence="5 13" id="KW-0808">Transferase</keyword>
<evidence type="ECO:0000313" key="13">
    <source>
        <dbReference type="EMBL" id="CAX43561.1"/>
    </source>
</evidence>
<gene>
    <name evidence="13" type="primary">CaSMP3</name>
    <name evidence="12" type="ordered locus">Cd36_17840</name>
    <name evidence="13" type="ORF">CD36_17840</name>
</gene>
<dbReference type="GeneID" id="8045820"/>
<name>B9WAZ1_CANDC</name>
<feature type="transmembrane region" description="Helical" evidence="11">
    <location>
        <begin position="187"/>
        <end position="215"/>
    </location>
</feature>
<dbReference type="EC" id="2.4.1.-" evidence="11"/>
<evidence type="ECO:0000256" key="4">
    <source>
        <dbReference type="ARBA" id="ARBA00022676"/>
    </source>
</evidence>
<keyword evidence="7 11" id="KW-0256">Endoplasmic reticulum</keyword>
<organism evidence="13 14">
    <name type="scientific">Candida dubliniensis (strain CD36 / ATCC MYA-646 / CBS 7987 / NCPF 3949 / NRRL Y-17841)</name>
    <name type="common">Yeast</name>
    <dbReference type="NCBI Taxonomy" id="573826"/>
    <lineage>
        <taxon>Eukaryota</taxon>
        <taxon>Fungi</taxon>
        <taxon>Dikarya</taxon>
        <taxon>Ascomycota</taxon>
        <taxon>Saccharomycotina</taxon>
        <taxon>Pichiomycetes</taxon>
        <taxon>Debaryomycetaceae</taxon>
        <taxon>Candida/Lodderomyces clade</taxon>
        <taxon>Candida</taxon>
    </lineage>
</organism>
<dbReference type="InterPro" id="IPR005599">
    <property type="entry name" value="GPI_mannosylTrfase"/>
</dbReference>
<feature type="transmembrane region" description="Helical" evidence="11">
    <location>
        <begin position="71"/>
        <end position="89"/>
    </location>
</feature>
<keyword evidence="14" id="KW-1185">Reference proteome</keyword>
<evidence type="ECO:0000256" key="1">
    <source>
        <dbReference type="ARBA" id="ARBA00004477"/>
    </source>
</evidence>
<evidence type="ECO:0000256" key="9">
    <source>
        <dbReference type="ARBA" id="ARBA00023136"/>
    </source>
</evidence>
<comment type="subcellular location">
    <subcellularLocation>
        <location evidence="1 11">Endoplasmic reticulum membrane</location>
        <topology evidence="1 11">Multi-pass membrane protein</topology>
    </subcellularLocation>
</comment>
<dbReference type="PANTHER" id="PTHR22760">
    <property type="entry name" value="GLYCOSYLTRANSFERASE"/>
    <property type="match status" value="1"/>
</dbReference>
<feature type="transmembrane region" description="Helical" evidence="11">
    <location>
        <begin position="227"/>
        <end position="249"/>
    </location>
</feature>
<proteinExistence type="inferred from homology"/>
<evidence type="ECO:0000256" key="11">
    <source>
        <dbReference type="RuleBase" id="RU363075"/>
    </source>
</evidence>
<evidence type="ECO:0000256" key="5">
    <source>
        <dbReference type="ARBA" id="ARBA00022679"/>
    </source>
</evidence>
<keyword evidence="4 11" id="KW-0328">Glycosyltransferase</keyword>
<feature type="transmembrane region" description="Helical" evidence="11">
    <location>
        <begin position="362"/>
        <end position="379"/>
    </location>
</feature>
<evidence type="ECO:0000256" key="8">
    <source>
        <dbReference type="ARBA" id="ARBA00022989"/>
    </source>
</evidence>
<dbReference type="RefSeq" id="XP_002418261.1">
    <property type="nucleotide sequence ID" value="XM_002418216.1"/>
</dbReference>
<evidence type="ECO:0000256" key="2">
    <source>
        <dbReference type="ARBA" id="ARBA00004687"/>
    </source>
</evidence>
<dbReference type="OrthoDB" id="10066429at2759"/>
<feature type="transmembrane region" description="Helical" evidence="11">
    <location>
        <begin position="148"/>
        <end position="166"/>
    </location>
</feature>
<dbReference type="GO" id="GO:0006506">
    <property type="term" value="P:GPI anchor biosynthetic process"/>
    <property type="evidence" value="ECO:0007669"/>
    <property type="project" value="UniProtKB-KW"/>
</dbReference>
<comment type="similarity">
    <text evidence="10">Belongs to the glycosyltransferase 22 family. PIGZ subfamily.</text>
</comment>
<dbReference type="Proteomes" id="UP000002605">
    <property type="component" value="Chromosome 2"/>
</dbReference>
<evidence type="ECO:0000256" key="6">
    <source>
        <dbReference type="ARBA" id="ARBA00022692"/>
    </source>
</evidence>
<evidence type="ECO:0000313" key="14">
    <source>
        <dbReference type="Proteomes" id="UP000002605"/>
    </source>
</evidence>
<dbReference type="VEuPathDB" id="FungiDB:CD36_17840"/>
<keyword evidence="8 11" id="KW-1133">Transmembrane helix</keyword>
<feature type="transmembrane region" description="Helical" evidence="11">
    <location>
        <begin position="101"/>
        <end position="121"/>
    </location>
</feature>
<dbReference type="eggNOG" id="KOG4123">
    <property type="taxonomic scope" value="Eukaryota"/>
</dbReference>
<evidence type="ECO:0000256" key="10">
    <source>
        <dbReference type="ARBA" id="ARBA00038466"/>
    </source>
</evidence>
<keyword evidence="3" id="KW-0337">GPI-anchor biosynthesis</keyword>
<dbReference type="GO" id="GO:0000026">
    <property type="term" value="F:alpha-1,2-mannosyltransferase activity"/>
    <property type="evidence" value="ECO:0007669"/>
    <property type="project" value="TreeGrafter"/>
</dbReference>
<dbReference type="AlphaFoldDB" id="B9WAZ1"/>
<dbReference type="GO" id="GO:0005789">
    <property type="term" value="C:endoplasmic reticulum membrane"/>
    <property type="evidence" value="ECO:0007669"/>
    <property type="project" value="UniProtKB-SubCell"/>
</dbReference>
<evidence type="ECO:0000256" key="3">
    <source>
        <dbReference type="ARBA" id="ARBA00022502"/>
    </source>
</evidence>
<dbReference type="KEGG" id="cdu:CD36_17840"/>
<keyword evidence="6 11" id="KW-0812">Transmembrane</keyword>
<dbReference type="HOGENOM" id="CLU_022957_2_0_1"/>
<dbReference type="CGD" id="CAL0000163005">
    <property type="gene designation" value="Cd36_17840"/>
</dbReference>
<dbReference type="CAZy" id="GT22">
    <property type="family name" value="Glycosyltransferase Family 22"/>
</dbReference>
<dbReference type="PANTHER" id="PTHR22760:SF3">
    <property type="entry name" value="GPI MANNOSYLTRANSFERASE 4"/>
    <property type="match status" value="1"/>
</dbReference>
<evidence type="ECO:0000256" key="7">
    <source>
        <dbReference type="ARBA" id="ARBA00022824"/>
    </source>
</evidence>
<dbReference type="EMBL" id="FM992689">
    <property type="protein sequence ID" value="CAX43561.1"/>
    <property type="molecule type" value="Genomic_DNA"/>
</dbReference>
<reference evidence="13 14" key="1">
    <citation type="journal article" date="2009" name="Genome Res.">
        <title>Comparative genomics of the fungal pathogens Candida dubliniensis and Candida albicans.</title>
        <authorList>
            <person name="Jackson A.P."/>
            <person name="Gamble J.A."/>
            <person name="Yeomans T."/>
            <person name="Moran G.P."/>
            <person name="Saunders D."/>
            <person name="Harris D."/>
            <person name="Aslett M."/>
            <person name="Barrell J.F."/>
            <person name="Butler G."/>
            <person name="Citiulo F."/>
            <person name="Coleman D.C."/>
            <person name="de Groot P.W.J."/>
            <person name="Goodwin T.J."/>
            <person name="Quail M.A."/>
            <person name="McQuillan J."/>
            <person name="Munro C.A."/>
            <person name="Pain A."/>
            <person name="Poulter R.T."/>
            <person name="Rajandream M.A."/>
            <person name="Renauld H."/>
            <person name="Spiering M.J."/>
            <person name="Tivey A."/>
            <person name="Gow N.A.R."/>
            <person name="Barrell B."/>
            <person name="Sullivan D.J."/>
            <person name="Berriman M."/>
        </authorList>
    </citation>
    <scope>NUCLEOTIDE SEQUENCE [LARGE SCALE GENOMIC DNA]</scope>
    <source>
        <strain evidence="14">CD36 / ATCC MYA-646 / CBS 7987 / NCPF 3949 / NRRL Y-17841</strain>
    </source>
</reference>
<accession>B9WAZ1</accession>
<evidence type="ECO:0000313" key="12">
    <source>
        <dbReference type="CGD" id="CAL0000163005"/>
    </source>
</evidence>
<keyword evidence="9 11" id="KW-0472">Membrane</keyword>
<comment type="pathway">
    <text evidence="2">Glycolipid biosynthesis; glycosylphosphatidylinositol-anchor biosynthesis.</text>
</comment>
<dbReference type="Pfam" id="PF03901">
    <property type="entry name" value="Glyco_transf_22"/>
    <property type="match status" value="1"/>
</dbReference>
<feature type="transmembrane region" description="Helical" evidence="11">
    <location>
        <begin position="12"/>
        <end position="30"/>
    </location>
</feature>
<sequence>MCLRSSSVMIKINFNWRTFYLLTIVFRFVFTLSDSYIHPDEHFQSLEVLTNHILNYSTNIPWEFRDDPARSLAPLYFIYGPLLYLIKIFKLNLTPLQIWYIARLQISILSWIITDFCLYWMPPSKPERIKAIFFTSTSYITLVYQNHLFSNSIETVLLLVTILLIDDLRYIQESKDKDVQDLNKDKSLFYIGMLISIGVFNRITFPAFLIFPGWFVIKYVLKHYVSGLYLIMGVSSTTALLILVDTILFGNIDKISTEPFNTSNYIIAPLNNLLYNTKYENLAQHGIHPYYTHVLINLPQLLGPGLIFFVSKSYAKTTPFLTVISGLLFLSVIPHQELRFLIPLLPLACCCFDFTLKWVQPWMLYTWYIFNIFMCLLIGKLHQGGVVPVLDHIKSEASVQVWWRTYTPPSWILGSNSTETIRLGEKLDDNKFVNIIDCMGADSKEVEQVLQTISTDKPVYLITPVASFKHFNELRFSPVWNYTFHLDLDHLDLGNIQPGLGVYQLL</sequence>
<protein>
    <recommendedName>
        <fullName evidence="11">Mannosyltransferase</fullName>
        <ecNumber evidence="11">2.4.1.-</ecNumber>
    </recommendedName>
</protein>